<dbReference type="Pfam" id="PF00583">
    <property type="entry name" value="Acetyltransf_1"/>
    <property type="match status" value="1"/>
</dbReference>
<dbReference type="CDD" id="cd04301">
    <property type="entry name" value="NAT_SF"/>
    <property type="match status" value="1"/>
</dbReference>
<reference evidence="2 3" key="1">
    <citation type="submission" date="2015-06" db="EMBL/GenBank/DDBJ databases">
        <title>Genome sequence of Pseudoalteromonas peptidolytica.</title>
        <authorList>
            <person name="Xie B.-B."/>
            <person name="Rong J.-C."/>
            <person name="Qin Q.-L."/>
            <person name="Zhang Y.-Z."/>
        </authorList>
    </citation>
    <scope>NUCLEOTIDE SEQUENCE [LARGE SCALE GENOMIC DNA]</scope>
    <source>
        <strain evidence="2 3">F12-50-A1</strain>
    </source>
</reference>
<dbReference type="EMBL" id="AQHF01000034">
    <property type="protein sequence ID" value="MBE0349186.1"/>
    <property type="molecule type" value="Genomic_DNA"/>
</dbReference>
<gene>
    <name evidence="2" type="ORF">PPEP_b1125</name>
</gene>
<dbReference type="InterPro" id="IPR000182">
    <property type="entry name" value="GNAT_dom"/>
</dbReference>
<dbReference type="GO" id="GO:0016747">
    <property type="term" value="F:acyltransferase activity, transferring groups other than amino-acyl groups"/>
    <property type="evidence" value="ECO:0007669"/>
    <property type="project" value="InterPro"/>
</dbReference>
<name>A0A8I0T648_9GAMM</name>
<evidence type="ECO:0000313" key="3">
    <source>
        <dbReference type="Proteomes" id="UP000660708"/>
    </source>
</evidence>
<accession>A0A8I0T648</accession>
<dbReference type="AlphaFoldDB" id="A0A8I0T648"/>
<dbReference type="PROSITE" id="PS51186">
    <property type="entry name" value="GNAT"/>
    <property type="match status" value="1"/>
</dbReference>
<organism evidence="2 3">
    <name type="scientific">Pseudoalteromonas peptidolytica F12-50-A1</name>
    <dbReference type="NCBI Taxonomy" id="1315280"/>
    <lineage>
        <taxon>Bacteria</taxon>
        <taxon>Pseudomonadati</taxon>
        <taxon>Pseudomonadota</taxon>
        <taxon>Gammaproteobacteria</taxon>
        <taxon>Alteromonadales</taxon>
        <taxon>Pseudoalteromonadaceae</taxon>
        <taxon>Pseudoalteromonas</taxon>
    </lineage>
</organism>
<dbReference type="Gene3D" id="3.40.630.30">
    <property type="match status" value="1"/>
</dbReference>
<evidence type="ECO:0000313" key="2">
    <source>
        <dbReference type="EMBL" id="MBE0349186.1"/>
    </source>
</evidence>
<dbReference type="InterPro" id="IPR016181">
    <property type="entry name" value="Acyl_CoA_acyltransferase"/>
</dbReference>
<proteinExistence type="predicted"/>
<sequence length="164" mass="18485">MIERVSTPTDEIVEQLTELYIATFSAPPRNEEIDSAEIRLLMIKEITEGDVHVIFDTSTQKLIGSLSIVPIAHFKDRARFKLQTGLYISNFMVDTETRGKGIGKQLLHAALSEAQQEIHTRCRVDALAVNHLFSTHGFELVANYTTTMNGSVAERNIYTYNAKR</sequence>
<evidence type="ECO:0000259" key="1">
    <source>
        <dbReference type="PROSITE" id="PS51186"/>
    </source>
</evidence>
<dbReference type="Proteomes" id="UP000660708">
    <property type="component" value="Unassembled WGS sequence"/>
</dbReference>
<protein>
    <recommendedName>
        <fullName evidence="1">N-acetyltransferase domain-containing protein</fullName>
    </recommendedName>
</protein>
<comment type="caution">
    <text evidence="2">The sequence shown here is derived from an EMBL/GenBank/DDBJ whole genome shotgun (WGS) entry which is preliminary data.</text>
</comment>
<dbReference type="SUPFAM" id="SSF55729">
    <property type="entry name" value="Acyl-CoA N-acyltransferases (Nat)"/>
    <property type="match status" value="1"/>
</dbReference>
<dbReference type="RefSeq" id="WP_147390917.1">
    <property type="nucleotide sequence ID" value="NZ_AQHF01000034.1"/>
</dbReference>
<feature type="domain" description="N-acetyltransferase" evidence="1">
    <location>
        <begin position="3"/>
        <end position="161"/>
    </location>
</feature>
<keyword evidence="3" id="KW-1185">Reference proteome</keyword>